<proteinExistence type="predicted"/>
<gene>
    <name evidence="2" type="ordered locus">CD630_15700</name>
</gene>
<dbReference type="InterPro" id="IPR029058">
    <property type="entry name" value="AB_hydrolase_fold"/>
</dbReference>
<dbReference type="Gene3D" id="3.40.50.1820">
    <property type="entry name" value="alpha/beta hydrolase"/>
    <property type="match status" value="1"/>
</dbReference>
<dbReference type="SUPFAM" id="SSF53474">
    <property type="entry name" value="alpha/beta-Hydrolases"/>
    <property type="match status" value="1"/>
</dbReference>
<dbReference type="AlphaFoldDB" id="X1W3M6"/>
<dbReference type="GO" id="GO:0016787">
    <property type="term" value="F:hydrolase activity"/>
    <property type="evidence" value="ECO:0007669"/>
    <property type="project" value="UniProtKB-KW"/>
</dbReference>
<dbReference type="KEGG" id="cdf:CD630_15700"/>
<accession>X1W3M6</accession>
<dbReference type="STRING" id="272563.CD630_15700"/>
<reference evidence="2 3" key="1">
    <citation type="journal article" date="2006" name="Nat. Genet.">
        <title>The multidrug-resistant human pathogen Clostridium difficile has a highly mobile, mosaic genome.</title>
        <authorList>
            <person name="Sebaihia M."/>
            <person name="Wren B.W."/>
            <person name="Mullany P."/>
            <person name="Fairweather N.F."/>
            <person name="Minton N."/>
            <person name="Stabler R."/>
            <person name="Thomson N.R."/>
            <person name="Roberts A.P."/>
            <person name="Cerdeno-Tarraga A.M."/>
            <person name="Wang H."/>
            <person name="Holden M.T.G."/>
            <person name="Wright A."/>
            <person name="Churcher C."/>
            <person name="Quail M.A."/>
            <person name="Baker S."/>
            <person name="Bason N."/>
            <person name="Brooks K."/>
            <person name="Chillingworth T."/>
            <person name="Cronin A."/>
            <person name="Davis P."/>
            <person name="Dowd L."/>
            <person name="Fraser A."/>
            <person name="Feltwell T."/>
            <person name="Hance Z."/>
            <person name="Holroyd S."/>
            <person name="Jagels K."/>
            <person name="Moule S."/>
            <person name="Mungall K."/>
            <person name="Price C."/>
            <person name="Rabbinowitsch R."/>
            <person name="Sharp S."/>
            <person name="Simmonds M."/>
            <person name="Steven K."/>
            <person name="Unwin L."/>
            <person name="Whithead S."/>
            <person name="Dupuy B."/>
            <person name="Dougan G."/>
            <person name="Barrell B.and.Parkhill.J."/>
        </authorList>
    </citation>
    <scope>NUCLEOTIDE SEQUENCE [LARGE SCALE GENOMIC DNA]</scope>
    <source>
        <strain evidence="2 3">630</strain>
    </source>
</reference>
<dbReference type="InterPro" id="IPR022742">
    <property type="entry name" value="Hydrolase_4"/>
</dbReference>
<dbReference type="InterPro" id="IPR051044">
    <property type="entry name" value="MAG_DAG_Lipase"/>
</dbReference>
<dbReference type="BioCyc" id="PDIF272563:G12WB-4236-MONOMER"/>
<organism evidence="2 3">
    <name type="scientific">Clostridioides difficile (strain 630)</name>
    <name type="common">Peptoclostridium difficile</name>
    <dbReference type="NCBI Taxonomy" id="272563"/>
    <lineage>
        <taxon>Bacteria</taxon>
        <taxon>Bacillati</taxon>
        <taxon>Bacillota</taxon>
        <taxon>Clostridia</taxon>
        <taxon>Peptostreptococcales</taxon>
        <taxon>Peptostreptococcaceae</taxon>
        <taxon>Clostridioides</taxon>
    </lineage>
</organism>
<dbReference type="eggNOG" id="COG2267">
    <property type="taxonomic scope" value="Bacteria"/>
</dbReference>
<evidence type="ECO:0000259" key="1">
    <source>
        <dbReference type="Pfam" id="PF12146"/>
    </source>
</evidence>
<dbReference type="EMBL" id="AM180355">
    <property type="protein sequence ID" value="CAJ68434.3"/>
    <property type="molecule type" value="Genomic_DNA"/>
</dbReference>
<dbReference type="OrthoDB" id="9806902at2"/>
<dbReference type="EnsemblBacteria" id="CAJ68434">
    <property type="protein sequence ID" value="CAJ68434"/>
    <property type="gene ID" value="CD630_15700"/>
</dbReference>
<evidence type="ECO:0000313" key="3">
    <source>
        <dbReference type="Proteomes" id="UP000001978"/>
    </source>
</evidence>
<keyword evidence="2" id="KW-0378">Hydrolase</keyword>
<evidence type="ECO:0000313" key="2">
    <source>
        <dbReference type="EMBL" id="CAJ68434.3"/>
    </source>
</evidence>
<dbReference type="Proteomes" id="UP000001978">
    <property type="component" value="Chromosome"/>
</dbReference>
<dbReference type="Pfam" id="PF12146">
    <property type="entry name" value="Hydrolase_4"/>
    <property type="match status" value="1"/>
</dbReference>
<protein>
    <submittedName>
        <fullName evidence="2">Hydrolase, alpha/beta domain protein</fullName>
    </submittedName>
</protein>
<name>X1W3M6_CLOD6</name>
<feature type="domain" description="Serine aminopeptidase S33" evidence="1">
    <location>
        <begin position="28"/>
        <end position="321"/>
    </location>
</feature>
<dbReference type="PANTHER" id="PTHR11614">
    <property type="entry name" value="PHOSPHOLIPASE-RELATED"/>
    <property type="match status" value="1"/>
</dbReference>
<sequence length="341" mass="39697">MKCTNFTFKGEEGLDIYTYKWEDENIKKPKAVIQIAHGMAETAQRYETFAKVLTKNGYIVYINDHRGHGKTAKIIENVGHLAEKEGFRCLVEDMYTLTNIIKKENEDLPIYLFGHSMGSFASQRYIMDYSNNLAGLILCGSNGKQGIILNLAHLIINREIKKYGRRSKSNKINNLIKKLWRISKTYFSMQNFMKQEPCDFSHGRFRFGGEIIRRNEKTKFDWLSRDKEQVEKYINDPFCGVVCSCGFFYDLVQGLKEIEDKENLKKVPLDIPIYIISGDKDPIGKNGKGVLRLRDRYIKLGVKDVTCKLYKDGRHELLNEINREEVFEDIICWLNNKIEIL</sequence>